<reference evidence="4" key="1">
    <citation type="submission" date="2020-05" db="EMBL/GenBank/DDBJ databases">
        <title>Phylogenomic resolution of chytrid fungi.</title>
        <authorList>
            <person name="Stajich J.E."/>
            <person name="Amses K."/>
            <person name="Simmons R."/>
            <person name="Seto K."/>
            <person name="Myers J."/>
            <person name="Bonds A."/>
            <person name="Quandt C.A."/>
            <person name="Barry K."/>
            <person name="Liu P."/>
            <person name="Grigoriev I."/>
            <person name="Longcore J.E."/>
            <person name="James T.Y."/>
        </authorList>
    </citation>
    <scope>NUCLEOTIDE SEQUENCE</scope>
    <source>
        <strain evidence="4">JEL0318</strain>
    </source>
</reference>
<dbReference type="SUPFAM" id="SSF57850">
    <property type="entry name" value="RING/U-box"/>
    <property type="match status" value="1"/>
</dbReference>
<evidence type="ECO:0000313" key="4">
    <source>
        <dbReference type="EMBL" id="KAJ3047346.1"/>
    </source>
</evidence>
<dbReference type="GO" id="GO:0061630">
    <property type="term" value="F:ubiquitin protein ligase activity"/>
    <property type="evidence" value="ECO:0007669"/>
    <property type="project" value="TreeGrafter"/>
</dbReference>
<comment type="caution">
    <text evidence="4">The sequence shown here is derived from an EMBL/GenBank/DDBJ whole genome shotgun (WGS) entry which is preliminary data.</text>
</comment>
<keyword evidence="1" id="KW-0863">Zinc-finger</keyword>
<dbReference type="Proteomes" id="UP001212841">
    <property type="component" value="Unassembled WGS sequence"/>
</dbReference>
<dbReference type="Pfam" id="PF13923">
    <property type="entry name" value="zf-C3HC4_2"/>
    <property type="match status" value="1"/>
</dbReference>
<dbReference type="InterPro" id="IPR052443">
    <property type="entry name" value="E3_ubiq-ligase_RNF220-like"/>
</dbReference>
<dbReference type="EMBL" id="JADGJD010000978">
    <property type="protein sequence ID" value="KAJ3047346.1"/>
    <property type="molecule type" value="Genomic_DNA"/>
</dbReference>
<organism evidence="4 5">
    <name type="scientific">Rhizophlyctis rosea</name>
    <dbReference type="NCBI Taxonomy" id="64517"/>
    <lineage>
        <taxon>Eukaryota</taxon>
        <taxon>Fungi</taxon>
        <taxon>Fungi incertae sedis</taxon>
        <taxon>Chytridiomycota</taxon>
        <taxon>Chytridiomycota incertae sedis</taxon>
        <taxon>Chytridiomycetes</taxon>
        <taxon>Rhizophlyctidales</taxon>
        <taxon>Rhizophlyctidaceae</taxon>
        <taxon>Rhizophlyctis</taxon>
    </lineage>
</organism>
<dbReference type="Gene3D" id="3.30.160.60">
    <property type="entry name" value="Classic Zinc Finger"/>
    <property type="match status" value="1"/>
</dbReference>
<dbReference type="PROSITE" id="PS50089">
    <property type="entry name" value="ZF_RING_2"/>
    <property type="match status" value="1"/>
</dbReference>
<feature type="region of interest" description="Disordered" evidence="2">
    <location>
        <begin position="1"/>
        <end position="49"/>
    </location>
</feature>
<dbReference type="GO" id="GO:0016567">
    <property type="term" value="P:protein ubiquitination"/>
    <property type="evidence" value="ECO:0007669"/>
    <property type="project" value="TreeGrafter"/>
</dbReference>
<dbReference type="InterPro" id="IPR031824">
    <property type="entry name" value="RNF220_mid"/>
</dbReference>
<dbReference type="PANTHER" id="PTHR13459">
    <property type="entry name" value="E3 UBIQUITIN-PROTEIN LIGASE RNF220 ISOFORM X1"/>
    <property type="match status" value="1"/>
</dbReference>
<sequence>MELKKLAAGPDMAPEPTDDIGTSKPRRGAAVSAAQSFKSGKKGKGQSLVDEHEQLLHRVKAKRIKRNTFSRTTDTLSRKRPRANSEYTDIPICPICNEILPDPDLTNDHIDACLSRSAARSPTPDSESGDGSWEEYTWAGQKRVRATALIEGGYGSATGFQVHKKSDPDLDIDIDIEDSDTEQFGNAQFSEDALKAYQKSEDEEEEPFLSGPSTSQLKHEVDTELNVDSDLPDSEDLRGVKGDMRLVIESLKGRLRDLEQQSQNNPKCLICLDPYKNPLTSIICWHVHCETCWMETLASKRLCPQCQKITAPGDLRRVYL</sequence>
<feature type="domain" description="RING-type" evidence="3">
    <location>
        <begin position="268"/>
        <end position="307"/>
    </location>
</feature>
<keyword evidence="5" id="KW-1185">Reference proteome</keyword>
<dbReference type="InterPro" id="IPR001841">
    <property type="entry name" value="Znf_RING"/>
</dbReference>
<keyword evidence="1" id="KW-0479">Metal-binding</keyword>
<dbReference type="InterPro" id="IPR013083">
    <property type="entry name" value="Znf_RING/FYVE/PHD"/>
</dbReference>
<evidence type="ECO:0000256" key="2">
    <source>
        <dbReference type="SAM" id="MobiDB-lite"/>
    </source>
</evidence>
<dbReference type="InterPro" id="IPR040178">
    <property type="entry name" value="RNF220_RING"/>
</dbReference>
<proteinExistence type="predicted"/>
<evidence type="ECO:0000259" key="3">
    <source>
        <dbReference type="PROSITE" id="PS50089"/>
    </source>
</evidence>
<dbReference type="GO" id="GO:0008270">
    <property type="term" value="F:zinc ion binding"/>
    <property type="evidence" value="ECO:0007669"/>
    <property type="project" value="UniProtKB-KW"/>
</dbReference>
<gene>
    <name evidence="4" type="ORF">HK097_011602</name>
</gene>
<protein>
    <recommendedName>
        <fullName evidence="3">RING-type domain-containing protein</fullName>
    </recommendedName>
</protein>
<dbReference type="AlphaFoldDB" id="A0AAD5S7V9"/>
<keyword evidence="1" id="KW-0862">Zinc</keyword>
<dbReference type="PANTHER" id="PTHR13459:SF1">
    <property type="entry name" value="E3 UBIQUITIN-PROTEIN LIGASE RNF220 ISOFORM X1"/>
    <property type="match status" value="1"/>
</dbReference>
<accession>A0AAD5S7V9</accession>
<evidence type="ECO:0000313" key="5">
    <source>
        <dbReference type="Proteomes" id="UP001212841"/>
    </source>
</evidence>
<evidence type="ECO:0000256" key="1">
    <source>
        <dbReference type="PROSITE-ProRule" id="PRU00175"/>
    </source>
</evidence>
<dbReference type="Pfam" id="PF15926">
    <property type="entry name" value="RNF220"/>
    <property type="match status" value="1"/>
</dbReference>
<dbReference type="CDD" id="cd16563">
    <property type="entry name" value="RING-HC_RNF220"/>
    <property type="match status" value="1"/>
</dbReference>
<dbReference type="Gene3D" id="3.30.40.10">
    <property type="entry name" value="Zinc/RING finger domain, C3HC4 (zinc finger)"/>
    <property type="match status" value="1"/>
</dbReference>
<feature type="region of interest" description="Disordered" evidence="2">
    <location>
        <begin position="196"/>
        <end position="219"/>
    </location>
</feature>
<name>A0AAD5S7V9_9FUNG</name>